<dbReference type="GeneID" id="25263458"/>
<dbReference type="Gene3D" id="3.90.226.10">
    <property type="entry name" value="2-enoyl-CoA Hydratase, Chain A, domain 1"/>
    <property type="match status" value="1"/>
</dbReference>
<evidence type="ECO:0000313" key="2">
    <source>
        <dbReference type="EMBL" id="KDN53327.1"/>
    </source>
</evidence>
<keyword evidence="3" id="KW-1185">Reference proteome</keyword>
<evidence type="ECO:0000256" key="1">
    <source>
        <dbReference type="ARBA" id="ARBA00005254"/>
    </source>
</evidence>
<dbReference type="Pfam" id="PF00378">
    <property type="entry name" value="ECH_1"/>
    <property type="match status" value="1"/>
</dbReference>
<reference evidence="2 3" key="1">
    <citation type="submission" date="2014-05" db="EMBL/GenBank/DDBJ databases">
        <title>Draft genome sequence of a rare smut relative, Tilletiaria anomala UBC 951.</title>
        <authorList>
            <consortium name="DOE Joint Genome Institute"/>
            <person name="Toome M."/>
            <person name="Kuo A."/>
            <person name="Henrissat B."/>
            <person name="Lipzen A."/>
            <person name="Tritt A."/>
            <person name="Yoshinaga Y."/>
            <person name="Zane M."/>
            <person name="Barry K."/>
            <person name="Grigoriev I.V."/>
            <person name="Spatafora J.W."/>
            <person name="Aimea M.C."/>
        </authorList>
    </citation>
    <scope>NUCLEOTIDE SEQUENCE [LARGE SCALE GENOMIC DNA]</scope>
    <source>
        <strain evidence="2 3">UBC 951</strain>
    </source>
</reference>
<dbReference type="OrthoDB" id="448450at2759"/>
<dbReference type="InterPro" id="IPR051683">
    <property type="entry name" value="Enoyl-CoA_Hydratase/Isomerase"/>
</dbReference>
<dbReference type="RefSeq" id="XP_013246166.1">
    <property type="nucleotide sequence ID" value="XM_013390712.1"/>
</dbReference>
<proteinExistence type="inferred from homology"/>
<dbReference type="STRING" id="1037660.A0A066WH54"/>
<sequence length="285" mass="31000">MTPAASPDDTAPILFHVEHPAATITLNRPARGNALTPELQNEFLSYLDRASKDNLIHYVILQAKGKYFCTGMDLSTTGSSLAGGNEQLYIAGRSFFEALESFPKPLIAIAHGNVYGGGCGIFFSADIRLASSAATFQLTEVTRGLVPALISPTIIREWGPQLARDAMLTARPISAKELYSRHIVSCVFDSAQDGESQLVQITQMLKRGGPKALQRSKALVRTQAQPGLSLLSPHDTAAGQAEKTVKDAFLEMMAPSEEAMHGILAFRQSKGNRYVDWLNFYKSKL</sequence>
<comment type="caution">
    <text evidence="2">The sequence shown here is derived from an EMBL/GenBank/DDBJ whole genome shotgun (WGS) entry which is preliminary data.</text>
</comment>
<dbReference type="EMBL" id="JMSN01000002">
    <property type="protein sequence ID" value="KDN53327.1"/>
    <property type="molecule type" value="Genomic_DNA"/>
</dbReference>
<dbReference type="CDD" id="cd06558">
    <property type="entry name" value="crotonase-like"/>
    <property type="match status" value="1"/>
</dbReference>
<organism evidence="2 3">
    <name type="scientific">Tilletiaria anomala (strain ATCC 24038 / CBS 436.72 / UBC 951)</name>
    <dbReference type="NCBI Taxonomy" id="1037660"/>
    <lineage>
        <taxon>Eukaryota</taxon>
        <taxon>Fungi</taxon>
        <taxon>Dikarya</taxon>
        <taxon>Basidiomycota</taxon>
        <taxon>Ustilaginomycotina</taxon>
        <taxon>Exobasidiomycetes</taxon>
        <taxon>Georgefischeriales</taxon>
        <taxon>Tilletiariaceae</taxon>
        <taxon>Tilletiaria</taxon>
    </lineage>
</organism>
<dbReference type="HOGENOM" id="CLU_009834_7_3_1"/>
<gene>
    <name evidence="2" type="ORF">K437DRAFT_253022</name>
</gene>
<comment type="similarity">
    <text evidence="1">Belongs to the enoyl-CoA hydratase/isomerase family.</text>
</comment>
<accession>A0A066WH54</accession>
<evidence type="ECO:0000313" key="3">
    <source>
        <dbReference type="Proteomes" id="UP000027361"/>
    </source>
</evidence>
<dbReference type="AlphaFoldDB" id="A0A066WH54"/>
<dbReference type="InterPro" id="IPR029045">
    <property type="entry name" value="ClpP/crotonase-like_dom_sf"/>
</dbReference>
<dbReference type="Proteomes" id="UP000027361">
    <property type="component" value="Unassembled WGS sequence"/>
</dbReference>
<dbReference type="InParanoid" id="A0A066WH54"/>
<dbReference type="PANTHER" id="PTHR42964:SF1">
    <property type="entry name" value="POLYKETIDE BIOSYNTHESIS ENOYL-COA HYDRATASE PKSH-RELATED"/>
    <property type="match status" value="1"/>
</dbReference>
<dbReference type="SUPFAM" id="SSF52096">
    <property type="entry name" value="ClpP/crotonase"/>
    <property type="match status" value="1"/>
</dbReference>
<dbReference type="PANTHER" id="PTHR42964">
    <property type="entry name" value="ENOYL-COA HYDRATASE"/>
    <property type="match status" value="1"/>
</dbReference>
<name>A0A066WH54_TILAU</name>
<dbReference type="OMA" id="FCTTPMV"/>
<dbReference type="InterPro" id="IPR001753">
    <property type="entry name" value="Enoyl-CoA_hydra/iso"/>
</dbReference>
<protein>
    <submittedName>
        <fullName evidence="2">ClpP/crotonase</fullName>
    </submittedName>
</protein>